<feature type="region of interest" description="Disordered" evidence="1">
    <location>
        <begin position="76"/>
        <end position="99"/>
    </location>
</feature>
<dbReference type="Proteomes" id="UP000825886">
    <property type="component" value="Chromosome"/>
</dbReference>
<sequence length="99" mass="11151">MSTPTAIFLHFLWLTAPLTYHSHKNSHQKGKVNGCLVTLLARGKYLASECLTRQCAVKKTSANALKRRVNTNYTNYNSIKTKTTVNRKRMADKPPNSIS</sequence>
<reference evidence="2 3" key="1">
    <citation type="submission" date="2021-08" db="EMBL/GenBank/DDBJ databases">
        <title>Culture and genomic analysis of Symbiopectobacterium purcellii sp. nov. gen. nov., isolated from the leafhopper Empoasca decipiens.</title>
        <authorList>
            <person name="Nadal-Jimenez P."/>
            <person name="Siozios S."/>
            <person name="Halliday N."/>
            <person name="Camara M."/>
            <person name="Hurst G.D.D."/>
        </authorList>
    </citation>
    <scope>NUCLEOTIDE SEQUENCE [LARGE SCALE GENOMIC DNA]</scope>
    <source>
        <strain evidence="2 3">SyEd1</strain>
    </source>
</reference>
<keyword evidence="3" id="KW-1185">Reference proteome</keyword>
<name>A0ABX9AIX7_9ENTR</name>
<evidence type="ECO:0000256" key="1">
    <source>
        <dbReference type="SAM" id="MobiDB-lite"/>
    </source>
</evidence>
<evidence type="ECO:0000313" key="3">
    <source>
        <dbReference type="Proteomes" id="UP000825886"/>
    </source>
</evidence>
<evidence type="ECO:0000313" key="2">
    <source>
        <dbReference type="EMBL" id="QZN95134.1"/>
    </source>
</evidence>
<organism evidence="2 3">
    <name type="scientific">Symbiopectobacterium purcellii</name>
    <dbReference type="NCBI Taxonomy" id="2871826"/>
    <lineage>
        <taxon>Bacteria</taxon>
        <taxon>Pseudomonadati</taxon>
        <taxon>Pseudomonadota</taxon>
        <taxon>Gammaproteobacteria</taxon>
        <taxon>Enterobacterales</taxon>
        <taxon>Enterobacteriaceae</taxon>
    </lineage>
</organism>
<evidence type="ECO:0008006" key="4">
    <source>
        <dbReference type="Google" id="ProtNLM"/>
    </source>
</evidence>
<proteinExistence type="predicted"/>
<protein>
    <recommendedName>
        <fullName evidence="4">Secreted protein</fullName>
    </recommendedName>
</protein>
<dbReference type="RefSeq" id="WP_222158242.1">
    <property type="nucleotide sequence ID" value="NZ_CP081864.1"/>
</dbReference>
<gene>
    <name evidence="2" type="ORF">K6K13_18205</name>
</gene>
<accession>A0ABX9AIX7</accession>
<dbReference type="EMBL" id="CP081864">
    <property type="protein sequence ID" value="QZN95134.1"/>
    <property type="molecule type" value="Genomic_DNA"/>
</dbReference>